<dbReference type="VEuPathDB" id="VectorBase:GAUT045558"/>
<proteinExistence type="predicted"/>
<protein>
    <submittedName>
        <fullName evidence="1">Uncharacterized protein</fullName>
    </submittedName>
</protein>
<dbReference type="Proteomes" id="UP000078200">
    <property type="component" value="Unassembled WGS sequence"/>
</dbReference>
<evidence type="ECO:0000313" key="2">
    <source>
        <dbReference type="Proteomes" id="UP000078200"/>
    </source>
</evidence>
<sequence>MHILWNEAANSSFVGGVAGSGELSSPSRTTMNSSSLCFSDELAEDPDRVALANSLSIPIRSAWPNYAGYPAPPETFAVVCFPPPNVVGVYAAQHSGLSCSYPNDDNVLY</sequence>
<dbReference type="EnsemblMetazoa" id="GAUT045558-RA">
    <property type="protein sequence ID" value="GAUT045558-PA"/>
    <property type="gene ID" value="GAUT045558"/>
</dbReference>
<dbReference type="AlphaFoldDB" id="A0A1A9VRX8"/>
<accession>A0A1A9VRX8</accession>
<evidence type="ECO:0000313" key="1">
    <source>
        <dbReference type="EnsemblMetazoa" id="GAUT045558-PA"/>
    </source>
</evidence>
<keyword evidence="2" id="KW-1185">Reference proteome</keyword>
<name>A0A1A9VRX8_GLOAU</name>
<reference evidence="1" key="1">
    <citation type="submission" date="2020-05" db="UniProtKB">
        <authorList>
            <consortium name="EnsemblMetazoa"/>
        </authorList>
    </citation>
    <scope>IDENTIFICATION</scope>
    <source>
        <strain evidence="1">TTRI</strain>
    </source>
</reference>
<organism evidence="1 2">
    <name type="scientific">Glossina austeni</name>
    <name type="common">Savannah tsetse fly</name>
    <dbReference type="NCBI Taxonomy" id="7395"/>
    <lineage>
        <taxon>Eukaryota</taxon>
        <taxon>Metazoa</taxon>
        <taxon>Ecdysozoa</taxon>
        <taxon>Arthropoda</taxon>
        <taxon>Hexapoda</taxon>
        <taxon>Insecta</taxon>
        <taxon>Pterygota</taxon>
        <taxon>Neoptera</taxon>
        <taxon>Endopterygota</taxon>
        <taxon>Diptera</taxon>
        <taxon>Brachycera</taxon>
        <taxon>Muscomorpha</taxon>
        <taxon>Hippoboscoidea</taxon>
        <taxon>Glossinidae</taxon>
        <taxon>Glossina</taxon>
    </lineage>
</organism>